<organism evidence="1 4">
    <name type="scientific">Enterocloster aldenensis</name>
    <dbReference type="NCBI Taxonomy" id="358742"/>
    <lineage>
        <taxon>Bacteria</taxon>
        <taxon>Bacillati</taxon>
        <taxon>Bacillota</taxon>
        <taxon>Clostridia</taxon>
        <taxon>Lachnospirales</taxon>
        <taxon>Lachnospiraceae</taxon>
        <taxon>Enterocloster</taxon>
    </lineage>
</organism>
<evidence type="ECO:0000313" key="1">
    <source>
        <dbReference type="EMBL" id="MCG4746910.1"/>
    </source>
</evidence>
<evidence type="ECO:0000313" key="4">
    <source>
        <dbReference type="Proteomes" id="UP001299608"/>
    </source>
</evidence>
<sequence length="172" mass="19183">MKRLIITSVSAIMISILATINVFAIPFIPDSHTSVNVDSKLLPPGVKQSKVTESAQARGEFFISADLTIKNNGDGTIGALAVALTRFPVDEAYITIYLDRWDAEAERWRQVSYHEEEFYAEEGTEGLVMPTVDISFIDQPRGFYYRLRGSFSVTYKGEFEGFSPVTDGILLD</sequence>
<dbReference type="AlphaFoldDB" id="A0AAX1SE90"/>
<dbReference type="EMBL" id="JAAITT010000028">
    <property type="protein sequence ID" value="NSJ50644.1"/>
    <property type="molecule type" value="Genomic_DNA"/>
</dbReference>
<keyword evidence="3" id="KW-1185">Reference proteome</keyword>
<dbReference type="RefSeq" id="WP_117562449.1">
    <property type="nucleotide sequence ID" value="NZ_JAAITT010000028.1"/>
</dbReference>
<dbReference type="Proteomes" id="UP001299608">
    <property type="component" value="Unassembled WGS sequence"/>
</dbReference>
<dbReference type="Proteomes" id="UP000669239">
    <property type="component" value="Unassembled WGS sequence"/>
</dbReference>
<comment type="caution">
    <text evidence="1">The sequence shown here is derived from an EMBL/GenBank/DDBJ whole genome shotgun (WGS) entry which is preliminary data.</text>
</comment>
<reference evidence="1" key="3">
    <citation type="submission" date="2022-01" db="EMBL/GenBank/DDBJ databases">
        <title>Collection of gut derived symbiotic bacterial strains cultured from healthy donors.</title>
        <authorList>
            <person name="Lin H."/>
            <person name="Kohout C."/>
            <person name="Waligurski E."/>
            <person name="Pamer E.G."/>
        </authorList>
    </citation>
    <scope>NUCLEOTIDE SEQUENCE</scope>
    <source>
        <strain evidence="1">DFI.6.55</strain>
    </source>
</reference>
<name>A0AAX1SE90_9FIRM</name>
<reference evidence="2 3" key="1">
    <citation type="journal article" date="2020" name="Cell Host Microbe">
        <title>Functional and Genomic Variation between Human-Derived Isolates of Lachnospiraceae Reveals Inter- and Intra-Species Diversity.</title>
        <authorList>
            <person name="Sorbara M.T."/>
            <person name="Littmann E.R."/>
            <person name="Fontana E."/>
            <person name="Moody T.U."/>
            <person name="Kohout C.E."/>
            <person name="Gjonbalaj M."/>
            <person name="Eaton V."/>
            <person name="Seok R."/>
            <person name="Leiner I.M."/>
            <person name="Pamer E.G."/>
        </authorList>
    </citation>
    <scope>NUCLEOTIDE SEQUENCE [LARGE SCALE GENOMIC DNA]</scope>
    <source>
        <strain evidence="2 3">MSK.1.17</strain>
    </source>
</reference>
<dbReference type="EMBL" id="JAKNGE010000019">
    <property type="protein sequence ID" value="MCG4746910.1"/>
    <property type="molecule type" value="Genomic_DNA"/>
</dbReference>
<protein>
    <submittedName>
        <fullName evidence="1">DUF6147 family protein</fullName>
    </submittedName>
</protein>
<evidence type="ECO:0000313" key="2">
    <source>
        <dbReference type="EMBL" id="NSJ50644.1"/>
    </source>
</evidence>
<accession>A0AAX1SE90</accession>
<gene>
    <name evidence="2" type="ORF">G5B36_18315</name>
    <name evidence="1" type="ORF">L0N08_15915</name>
</gene>
<evidence type="ECO:0000313" key="3">
    <source>
        <dbReference type="Proteomes" id="UP000669239"/>
    </source>
</evidence>
<reference evidence="2" key="2">
    <citation type="submission" date="2020-02" db="EMBL/GenBank/DDBJ databases">
        <authorList>
            <person name="Littmann E."/>
            <person name="Sorbara M."/>
        </authorList>
    </citation>
    <scope>NUCLEOTIDE SEQUENCE</scope>
    <source>
        <strain evidence="2">MSK.1.17</strain>
    </source>
</reference>
<proteinExistence type="predicted"/>